<evidence type="ECO:0000256" key="2">
    <source>
        <dbReference type="SAM" id="MobiDB-lite"/>
    </source>
</evidence>
<dbReference type="RefSeq" id="XP_026526778.1">
    <property type="nucleotide sequence ID" value="XM_026670993.1"/>
</dbReference>
<evidence type="ECO:0000256" key="1">
    <source>
        <dbReference type="SAM" id="Coils"/>
    </source>
</evidence>
<proteinExistence type="predicted"/>
<feature type="compositionally biased region" description="Polar residues" evidence="2">
    <location>
        <begin position="690"/>
        <end position="701"/>
    </location>
</feature>
<evidence type="ECO:0000313" key="3">
    <source>
        <dbReference type="Proteomes" id="UP000504612"/>
    </source>
</evidence>
<keyword evidence="3" id="KW-1185">Reference proteome</keyword>
<dbReference type="PANTHER" id="PTHR28651:SF1">
    <property type="entry name" value="TRANSMEMBRANE PROTEIN 232"/>
    <property type="match status" value="1"/>
</dbReference>
<accession>A0A6J1UE76</accession>
<name>A0A6J1UE76_9SAUR</name>
<feature type="region of interest" description="Disordered" evidence="2">
    <location>
        <begin position="489"/>
        <end position="512"/>
    </location>
</feature>
<protein>
    <submittedName>
        <fullName evidence="4">Transmembrane protein 232</fullName>
    </submittedName>
</protein>
<keyword evidence="4" id="KW-0812">Transmembrane</keyword>
<dbReference type="InterPro" id="IPR031747">
    <property type="entry name" value="TMEM232"/>
</dbReference>
<feature type="region of interest" description="Disordered" evidence="2">
    <location>
        <begin position="682"/>
        <end position="701"/>
    </location>
</feature>
<organism evidence="3 4">
    <name type="scientific">Notechis scutatus</name>
    <name type="common">mainland tiger snake</name>
    <dbReference type="NCBI Taxonomy" id="8663"/>
    <lineage>
        <taxon>Eukaryota</taxon>
        <taxon>Metazoa</taxon>
        <taxon>Chordata</taxon>
        <taxon>Craniata</taxon>
        <taxon>Vertebrata</taxon>
        <taxon>Euteleostomi</taxon>
        <taxon>Lepidosauria</taxon>
        <taxon>Squamata</taxon>
        <taxon>Bifurcata</taxon>
        <taxon>Unidentata</taxon>
        <taxon>Episquamata</taxon>
        <taxon>Toxicofera</taxon>
        <taxon>Serpentes</taxon>
        <taxon>Colubroidea</taxon>
        <taxon>Elapidae</taxon>
        <taxon>Hydrophiinae</taxon>
        <taxon>Notechis</taxon>
    </lineage>
</organism>
<evidence type="ECO:0000313" key="4">
    <source>
        <dbReference type="RefSeq" id="XP_026526778.1"/>
    </source>
</evidence>
<sequence>MPILKVPVHYNFGIVSRDEHERLHHRLVAQYMKKDSADFKRKPRRNPFELTEEFIENFNNASETERKEAFIDLANKMLVRCKRRLGLNVLGCGKYVNLPIGWTEAIMLSQCKGEISEEALEILGISLDHAPIAPEHISILFFVAECILYKLCYDAAQKPYLFSCEIKLLKLGFLVFLRILLLYLFGYQRFSKEHKFRLHTGLKALAACEMCYQLYPNILFMVQFMLKAGEIICETAVVFESQLESQENLEEMEEETLHDTAFTTASSAAELNSKQKRFRIKPFLWHSLLVWVCVHNSTSEIDAVLMHVLFYKEQLHQKNWLESVLALMVLGESAKLNMSCLKVLMDLVKYFISSSVPLQKQEKNNKKKMSCWHWQVGYIYTNILREICLHGINAELQKTAFLGFCDCGKEHDNDKELRGANFLDLLNVCLPFDESLNEECEYVPEIQRWVSMARQEDVQERSERVASSGNKMAAPAGRFQEVPRRKTGEMINPPEQLKDQPMTELRRSSRTHKSPTYLRDYVEAKGQINTCFSSNSTYLLSSQCIGWRVTTAMCHHFLPPIGPNIPLSRLPERKPVLLPHQKLEPVVTDKKTKRLSLREELLQAGVPKYPYPDYLTRTDMELRRIINAQWERELQIRLQLEEKLQELELQAKQKLEEEHFRQIMIWRLEKLHKTTKPYELPFKHNDTKATEASSSTQLSDV</sequence>
<dbReference type="PANTHER" id="PTHR28651">
    <property type="entry name" value="TRANSMEMBRANE PROTEIN 232"/>
    <property type="match status" value="1"/>
</dbReference>
<reference evidence="4" key="1">
    <citation type="submission" date="2025-08" db="UniProtKB">
        <authorList>
            <consortium name="RefSeq"/>
        </authorList>
    </citation>
    <scope>IDENTIFICATION</scope>
</reference>
<dbReference type="AlphaFoldDB" id="A0A6J1UE76"/>
<keyword evidence="1" id="KW-0175">Coiled coil</keyword>
<dbReference type="Proteomes" id="UP000504612">
    <property type="component" value="Unplaced"/>
</dbReference>
<dbReference type="KEGG" id="nss:113414219"/>
<dbReference type="CTD" id="642987"/>
<keyword evidence="4" id="KW-0472">Membrane</keyword>
<feature type="coiled-coil region" evidence="1">
    <location>
        <begin position="630"/>
        <end position="657"/>
    </location>
</feature>
<dbReference type="GeneID" id="113414219"/>
<dbReference type="Pfam" id="PF15877">
    <property type="entry name" value="TMEM232"/>
    <property type="match status" value="1"/>
</dbReference>
<gene>
    <name evidence="4" type="primary">TMEM232</name>
</gene>